<feature type="domain" description="Methyltransferase" evidence="2">
    <location>
        <begin position="350"/>
        <end position="465"/>
    </location>
</feature>
<dbReference type="SUPFAM" id="SSF53335">
    <property type="entry name" value="S-adenosyl-L-methionine-dependent methyltransferases"/>
    <property type="match status" value="1"/>
</dbReference>
<sequence>MIYNRINVTLSYQYNGSPCHVFCMAGGPSQYAVPSCRGLTKDGNPVLRRQLSCPSQEEYLQRPHAPSRLTSAPLRCGRHAGWRQVAAATAAATAPVGRIAVSISAGSSSTAAEGGGGCASKGDWRQELIEGMAQAEGFAEMTIRAKVASAQPWHTITVRPLVLRGMRQLQVTTFTARQSTSVNHPLGQGGMAPVEAVVRPLLEADGLGSVTLRTSRRDLAVQITKRGKGIVHRSEPQGRPALVPSEPGRALTHDRLKDTPIPADQPHPFLQQIGFQTAEGKIRANMQDKFSQVNEFLKLLGHTSFIQQLLKDKHQYQHHQQEGRGPLLNGIAAGSSSSEEGTATSPPSPRRPLQILDCGCGSSHLSFGTYHYLNHVLGLPADLGGVDVNAALMAKANENARRMGLEGVSFDTAPIGDYRPPVRPDIVLALHACDTATDDALALAVKQDSPLVLAVPCCHAHLHKQLAGQPPTSRPPWAPLLRHGILKQRQVDLVTDTLRAQLLRVAGYHTDVVEFTSAEHTPRNLLIRAVRQKQQQRQAPLQAQSVTPVDANEAAGTGANLTVAAAAAGPRPSWSRQQLEAAREYTALRDFWGVTPFLEVLLQEHLGPLLQAVAVTKSSEESACGRGGSGEAEMGAEGDAGDTNA</sequence>
<gene>
    <name evidence="3" type="ORF">VaNZ11_001061</name>
</gene>
<evidence type="ECO:0000259" key="2">
    <source>
        <dbReference type="Pfam" id="PF13679"/>
    </source>
</evidence>
<feature type="region of interest" description="Disordered" evidence="1">
    <location>
        <begin position="621"/>
        <end position="645"/>
    </location>
</feature>
<feature type="region of interest" description="Disordered" evidence="1">
    <location>
        <begin position="228"/>
        <end position="248"/>
    </location>
</feature>
<comment type="caution">
    <text evidence="3">The sequence shown here is derived from an EMBL/GenBank/DDBJ whole genome shotgun (WGS) entry which is preliminary data.</text>
</comment>
<organism evidence="3 4">
    <name type="scientific">Volvox africanus</name>
    <dbReference type="NCBI Taxonomy" id="51714"/>
    <lineage>
        <taxon>Eukaryota</taxon>
        <taxon>Viridiplantae</taxon>
        <taxon>Chlorophyta</taxon>
        <taxon>core chlorophytes</taxon>
        <taxon>Chlorophyceae</taxon>
        <taxon>CS clade</taxon>
        <taxon>Chlamydomonadales</taxon>
        <taxon>Volvocaceae</taxon>
        <taxon>Volvox</taxon>
    </lineage>
</organism>
<dbReference type="Gene3D" id="3.40.50.150">
    <property type="entry name" value="Vaccinia Virus protein VP39"/>
    <property type="match status" value="1"/>
</dbReference>
<dbReference type="PANTHER" id="PTHR13369">
    <property type="match status" value="1"/>
</dbReference>
<keyword evidence="4" id="KW-1185">Reference proteome</keyword>
<dbReference type="Proteomes" id="UP001165090">
    <property type="component" value="Unassembled WGS sequence"/>
</dbReference>
<dbReference type="Pfam" id="PF13679">
    <property type="entry name" value="Methyltransf_32"/>
    <property type="match status" value="1"/>
</dbReference>
<dbReference type="InterPro" id="IPR025714">
    <property type="entry name" value="Methyltranfer_dom"/>
</dbReference>
<evidence type="ECO:0000313" key="3">
    <source>
        <dbReference type="EMBL" id="GLI59276.1"/>
    </source>
</evidence>
<dbReference type="CDD" id="cd02440">
    <property type="entry name" value="AdoMet_MTases"/>
    <property type="match status" value="1"/>
</dbReference>
<reference evidence="3 4" key="1">
    <citation type="journal article" date="2023" name="IScience">
        <title>Expanded male sex-determining region conserved during the evolution of homothallism in the green alga Volvox.</title>
        <authorList>
            <person name="Yamamoto K."/>
            <person name="Matsuzaki R."/>
            <person name="Mahakham W."/>
            <person name="Heman W."/>
            <person name="Sekimoto H."/>
            <person name="Kawachi M."/>
            <person name="Minakuchi Y."/>
            <person name="Toyoda A."/>
            <person name="Nozaki H."/>
        </authorList>
    </citation>
    <scope>NUCLEOTIDE SEQUENCE [LARGE SCALE GENOMIC DNA]</scope>
    <source>
        <strain evidence="3 4">NIES-4468</strain>
    </source>
</reference>
<accession>A0ABQ5RPC1</accession>
<feature type="compositionally biased region" description="Low complexity" evidence="1">
    <location>
        <begin position="332"/>
        <end position="345"/>
    </location>
</feature>
<proteinExistence type="predicted"/>
<dbReference type="EMBL" id="BSDZ01000004">
    <property type="protein sequence ID" value="GLI59276.1"/>
    <property type="molecule type" value="Genomic_DNA"/>
</dbReference>
<dbReference type="InterPro" id="IPR029063">
    <property type="entry name" value="SAM-dependent_MTases_sf"/>
</dbReference>
<feature type="region of interest" description="Disordered" evidence="1">
    <location>
        <begin position="316"/>
        <end position="351"/>
    </location>
</feature>
<feature type="compositionally biased region" description="Acidic residues" evidence="1">
    <location>
        <begin position="634"/>
        <end position="645"/>
    </location>
</feature>
<evidence type="ECO:0000256" key="1">
    <source>
        <dbReference type="SAM" id="MobiDB-lite"/>
    </source>
</evidence>
<name>A0ABQ5RPC1_9CHLO</name>
<protein>
    <recommendedName>
        <fullName evidence="2">Methyltransferase domain-containing protein</fullName>
    </recommendedName>
</protein>
<evidence type="ECO:0000313" key="4">
    <source>
        <dbReference type="Proteomes" id="UP001165090"/>
    </source>
</evidence>
<dbReference type="PANTHER" id="PTHR13369:SF3">
    <property type="entry name" value="METHYLTRANSFERASE DOMAIN-CONTAINING PROTEIN"/>
    <property type="match status" value="1"/>
</dbReference>